<proteinExistence type="predicted"/>
<dbReference type="Proteomes" id="UP000269758">
    <property type="component" value="Segment"/>
</dbReference>
<name>A0A3G8FDA0_9CAUD</name>
<protein>
    <submittedName>
        <fullName evidence="1">Uncharacterized protein</fullName>
    </submittedName>
</protein>
<evidence type="ECO:0000313" key="1">
    <source>
        <dbReference type="EMBL" id="AZF92729.1"/>
    </source>
</evidence>
<dbReference type="EMBL" id="MH937507">
    <property type="protein sequence ID" value="AZF92729.1"/>
    <property type="molecule type" value="Genomic_DNA"/>
</dbReference>
<accession>A0A3G8FDA0</accession>
<evidence type="ECO:0000313" key="2">
    <source>
        <dbReference type="Proteomes" id="UP000269758"/>
    </source>
</evidence>
<gene>
    <name evidence="1" type="ORF">CHPC1152_0033</name>
</gene>
<reference evidence="1 2" key="1">
    <citation type="submission" date="2018-09" db="EMBL/GenBank/DDBJ databases">
        <title>A comparative genomics approach for identifying host-range determinants of bacteriophages infecting Streptococcus thermophilus.</title>
        <authorList>
            <person name="Szymczak P."/>
            <person name="Rau M.H."/>
            <person name="Monteiro J.M."/>
            <person name="de Pinho M.G."/>
            <person name="Filipe S.R."/>
            <person name="Vogensen F.K."/>
            <person name="Zeidan A."/>
            <person name="Janzen T."/>
        </authorList>
    </citation>
    <scope>NUCLEOTIDE SEQUENCE [LARGE SCALE GENOMIC DNA]</scope>
</reference>
<organism evidence="1 2">
    <name type="scientific">Streptococcus phage CHPC1152</name>
    <dbReference type="NCBI Taxonomy" id="2365029"/>
    <lineage>
        <taxon>Viruses</taxon>
        <taxon>Duplodnaviria</taxon>
        <taxon>Heunggongvirae</taxon>
        <taxon>Uroviricota</taxon>
        <taxon>Caudoviricetes</taxon>
        <taxon>Aliceevansviridae</taxon>
        <taxon>Brussowvirus</taxon>
        <taxon>Brussowvirus CHPC1152</taxon>
    </lineage>
</organism>
<sequence>MNNLKHIRDWVRIEALKKHGYLNAKVSTMESEGLRLRIYVNKRKKLILAPEVFEKYGGVSNETIQIKNGEFSKEIEKEVNEAMQEIIDRWQPIFDNIPTEALFAERQRQVKNFIDFETVLTDLVEKEFSSDE</sequence>
<keyword evidence="2" id="KW-1185">Reference proteome</keyword>